<dbReference type="GO" id="GO:0046872">
    <property type="term" value="F:metal ion binding"/>
    <property type="evidence" value="ECO:0007669"/>
    <property type="project" value="UniProtKB-KW"/>
</dbReference>
<evidence type="ECO:0000256" key="2">
    <source>
        <dbReference type="ARBA" id="ARBA00022485"/>
    </source>
</evidence>
<dbReference type="Pfam" id="PF13247">
    <property type="entry name" value="Fer4_11"/>
    <property type="match status" value="1"/>
</dbReference>
<evidence type="ECO:0000256" key="3">
    <source>
        <dbReference type="ARBA" id="ARBA00022723"/>
    </source>
</evidence>
<evidence type="ECO:0000256" key="1">
    <source>
        <dbReference type="ARBA" id="ARBA00022448"/>
    </source>
</evidence>
<keyword evidence="6" id="KW-0411">Iron-sulfur</keyword>
<keyword evidence="9" id="KW-1185">Reference proteome</keyword>
<dbReference type="PROSITE" id="PS00198">
    <property type="entry name" value="4FE4S_FER_1"/>
    <property type="match status" value="1"/>
</dbReference>
<dbReference type="GO" id="GO:0016491">
    <property type="term" value="F:oxidoreductase activity"/>
    <property type="evidence" value="ECO:0007669"/>
    <property type="project" value="UniProtKB-KW"/>
</dbReference>
<feature type="domain" description="4Fe-4S ferredoxin-type" evidence="7">
    <location>
        <begin position="83"/>
        <end position="112"/>
    </location>
</feature>
<dbReference type="GO" id="GO:0051539">
    <property type="term" value="F:4 iron, 4 sulfur cluster binding"/>
    <property type="evidence" value="ECO:0007669"/>
    <property type="project" value="UniProtKB-KW"/>
</dbReference>
<dbReference type="PANTHER" id="PTHR42859">
    <property type="entry name" value="OXIDOREDUCTASE"/>
    <property type="match status" value="1"/>
</dbReference>
<keyword evidence="3" id="KW-0479">Metal-binding</keyword>
<dbReference type="PANTHER" id="PTHR42859:SF10">
    <property type="entry name" value="DIMETHYLSULFOXIDE REDUCTASE CHAIN B"/>
    <property type="match status" value="1"/>
</dbReference>
<keyword evidence="5" id="KW-0408">Iron</keyword>
<organism evidence="8 9">
    <name type="scientific">Clostridium chromiireducens</name>
    <dbReference type="NCBI Taxonomy" id="225345"/>
    <lineage>
        <taxon>Bacteria</taxon>
        <taxon>Bacillati</taxon>
        <taxon>Bacillota</taxon>
        <taxon>Clostridia</taxon>
        <taxon>Eubacteriales</taxon>
        <taxon>Clostridiaceae</taxon>
        <taxon>Clostridium</taxon>
    </lineage>
</organism>
<evidence type="ECO:0000256" key="6">
    <source>
        <dbReference type="ARBA" id="ARBA00023014"/>
    </source>
</evidence>
<evidence type="ECO:0000259" key="7">
    <source>
        <dbReference type="PROSITE" id="PS51379"/>
    </source>
</evidence>
<proteinExistence type="predicted"/>
<dbReference type="OrthoDB" id="9810688at2"/>
<name>A0A1V4IWE8_9CLOT</name>
<dbReference type="InterPro" id="IPR050294">
    <property type="entry name" value="RnfB_subfamily"/>
</dbReference>
<dbReference type="Proteomes" id="UP000191056">
    <property type="component" value="Unassembled WGS sequence"/>
</dbReference>
<feature type="domain" description="4Fe-4S ferredoxin-type" evidence="7">
    <location>
        <begin position="6"/>
        <end position="39"/>
    </location>
</feature>
<dbReference type="Gene3D" id="3.30.70.20">
    <property type="match status" value="2"/>
</dbReference>
<protein>
    <submittedName>
        <fullName evidence="8">Hydrogenase-4 component A</fullName>
        <ecNumber evidence="8">1.-.-.-</ecNumber>
    </submittedName>
</protein>
<keyword evidence="1" id="KW-0813">Transport</keyword>
<accession>A0A1V4IWE8</accession>
<dbReference type="PROSITE" id="PS51379">
    <property type="entry name" value="4FE4S_FER_2"/>
    <property type="match status" value="2"/>
</dbReference>
<dbReference type="EC" id="1.-.-.-" evidence="8"/>
<evidence type="ECO:0000256" key="5">
    <source>
        <dbReference type="ARBA" id="ARBA00023004"/>
    </source>
</evidence>
<evidence type="ECO:0000313" key="9">
    <source>
        <dbReference type="Proteomes" id="UP000191056"/>
    </source>
</evidence>
<dbReference type="AlphaFoldDB" id="A0A1V4IWE8"/>
<comment type="caution">
    <text evidence="8">The sequence shown here is derived from an EMBL/GenBank/DDBJ whole genome shotgun (WGS) entry which is preliminary data.</text>
</comment>
<sequence>MKSNCNSFIVGDANKCVGCKACEIACFKAHNEAVTVGNIETPIISRIHVIKEKDFTVPVQCRHCENAPCAKVCPINAIKNEDNAIIIDEEICIGCKACAVACPFGAIEMATKYKAGKAVMQNVQKELFEEVLEEKETKVAYKCDLCKEQDEPACVKACPKDALKLFDVIEEKRIRNIRAVSNLNL</sequence>
<dbReference type="InterPro" id="IPR017896">
    <property type="entry name" value="4Fe4S_Fe-S-bd"/>
</dbReference>
<dbReference type="STRING" id="225345.CLCHR_12470"/>
<keyword evidence="2" id="KW-0004">4Fe-4S</keyword>
<dbReference type="EMBL" id="MZGT01000013">
    <property type="protein sequence ID" value="OPJ64276.1"/>
    <property type="molecule type" value="Genomic_DNA"/>
</dbReference>
<dbReference type="CDD" id="cd10554">
    <property type="entry name" value="HycB_like"/>
    <property type="match status" value="1"/>
</dbReference>
<gene>
    <name evidence="8" type="primary">hyfA_1</name>
    <name evidence="8" type="ORF">CLCHR_12470</name>
</gene>
<dbReference type="InterPro" id="IPR017900">
    <property type="entry name" value="4Fe4S_Fe_S_CS"/>
</dbReference>
<reference evidence="8 9" key="1">
    <citation type="submission" date="2017-03" db="EMBL/GenBank/DDBJ databases">
        <title>Genome sequence of Clostridium chromiireducens DSM 23318.</title>
        <authorList>
            <person name="Poehlein A."/>
            <person name="Daniel R."/>
        </authorList>
    </citation>
    <scope>NUCLEOTIDE SEQUENCE [LARGE SCALE GENOMIC DNA]</scope>
    <source>
        <strain evidence="8 9">DSM 23318</strain>
    </source>
</reference>
<evidence type="ECO:0000256" key="4">
    <source>
        <dbReference type="ARBA" id="ARBA00022982"/>
    </source>
</evidence>
<dbReference type="SUPFAM" id="SSF54862">
    <property type="entry name" value="4Fe-4S ferredoxins"/>
    <property type="match status" value="1"/>
</dbReference>
<evidence type="ECO:0000313" key="8">
    <source>
        <dbReference type="EMBL" id="OPJ64276.1"/>
    </source>
</evidence>
<keyword evidence="8" id="KW-0560">Oxidoreductase</keyword>
<dbReference type="Pfam" id="PF12800">
    <property type="entry name" value="Fer4_4"/>
    <property type="match status" value="1"/>
</dbReference>
<dbReference type="RefSeq" id="WP_079438831.1">
    <property type="nucleotide sequence ID" value="NZ_JBLZIA010000017.1"/>
</dbReference>
<keyword evidence="4" id="KW-0249">Electron transport</keyword>